<evidence type="ECO:0000256" key="3">
    <source>
        <dbReference type="ARBA" id="ARBA00022452"/>
    </source>
</evidence>
<evidence type="ECO:0000256" key="7">
    <source>
        <dbReference type="SAM" id="SignalP"/>
    </source>
</evidence>
<sequence>MRRYRIGLALLALGSLVVATSAAAQQGGSAIRGRITDQQQGILPGVSIVVTHTENGTTRETVTGADGTYLVPGLVPGPYKVAAQLQGFSRLTQENLVLRIGSTLQVDLILRVGAIEENVTVTAESPQVDLTSAQVGGNVSAGEIENLPSGSRNFTGLVSLLPGVVYNQAADSSSDSVTINGQHGSGVVYLMDGGSNNDDLRGGSSGAQARPPLEAIQEFQVVTNQFDAEYGAATAGVVNALTKQGTNRWHGSAIGYFTDSSMTDKDFFVAQQNLDKPDTSKVQWGGTLGGPIVRDKMHFFASFERQDKNEGRSIIYPTRPDKSFTVAQETNSFNYMGRLDHHMNASNNYSVRFLWDHQPNYNQVLTNGGGVGLGGTKDTLSIEKDNDWALVGTYNRIIGGKKLNILRLSAVHEKPKRGQPLYQDVGDWTQAPPTLQYLNFIDQADDNYADYRNMNVYGLDDTFSWYIEGAGGSHDVKFGTQYQLGEHYREDQRVTNGRFIAPTDRTFNPADPFTYPERLNVRVPQMVQLLSRTHSLGLYLQDKWQLRQHLTLSLGLRYDMHNSPVNESWNPYFSSPDDHPIDRNNFQPRIGFAYSAGPSAVLRGGYGLFYEKQWIDRFENYMLNPVFTNSFIAQYPVSQVDPGPSAGRFPTDPLLVNGPTLNRDLINQLVPPGTLARNTAAVWLDTPNRILPYQHQASIGYERQLGRQLAFAADYVHMINKDLPLRYNKNPGIKANTGRTSPIARVDLDGLAGQLGLTPFSNDVWIVEYIGETTYDGLNLQFEKRYSNNWGARFSYGLGHGHGNTNGTPTATNDFQVLDDRNLELNEGPTNLDRRHTATISGRFELPWLKGVTGGAVARMMTGQPFTIHNSNVDANRNGVLVDPLPAGTYSGVGQNAITVENDGGRNGAYGPGSLQIDLRAGYRMRPQAGRTLDLFFEAFNITNEPNFANPTGDMRSANFLIVNTLAGGGFPRQFQIGARLGF</sequence>
<keyword evidence="7" id="KW-0732">Signal</keyword>
<dbReference type="AlphaFoldDB" id="B1NMD3"/>
<keyword evidence="5" id="KW-0472">Membrane</keyword>
<dbReference type="PANTHER" id="PTHR30069">
    <property type="entry name" value="TONB-DEPENDENT OUTER MEMBRANE RECEPTOR"/>
    <property type="match status" value="1"/>
</dbReference>
<dbReference type="Gene3D" id="2.60.40.1120">
    <property type="entry name" value="Carboxypeptidase-like, regulatory domain"/>
    <property type="match status" value="1"/>
</dbReference>
<dbReference type="InterPro" id="IPR037066">
    <property type="entry name" value="Plug_dom_sf"/>
</dbReference>
<evidence type="ECO:0000256" key="5">
    <source>
        <dbReference type="ARBA" id="ARBA00023136"/>
    </source>
</evidence>
<feature type="domain" description="TonB-dependent transporter Oar-like beta-barrel" evidence="9">
    <location>
        <begin position="242"/>
        <end position="321"/>
    </location>
</feature>
<evidence type="ECO:0000259" key="8">
    <source>
        <dbReference type="Pfam" id="PF07715"/>
    </source>
</evidence>
<dbReference type="SUPFAM" id="SSF56935">
    <property type="entry name" value="Porins"/>
    <property type="match status" value="1"/>
</dbReference>
<evidence type="ECO:0000259" key="9">
    <source>
        <dbReference type="Pfam" id="PF25183"/>
    </source>
</evidence>
<keyword evidence="6" id="KW-0998">Cell outer membrane</keyword>
<dbReference type="SUPFAM" id="SSF49464">
    <property type="entry name" value="Carboxypeptidase regulatory domain-like"/>
    <property type="match status" value="1"/>
</dbReference>
<protein>
    <submittedName>
        <fullName evidence="10">Putative Cna B-type protein</fullName>
    </submittedName>
</protein>
<evidence type="ECO:0000256" key="1">
    <source>
        <dbReference type="ARBA" id="ARBA00004571"/>
    </source>
</evidence>
<evidence type="ECO:0000256" key="2">
    <source>
        <dbReference type="ARBA" id="ARBA00022448"/>
    </source>
</evidence>
<accession>B1NMD3</accession>
<dbReference type="GO" id="GO:0015344">
    <property type="term" value="F:siderophore uptake transmembrane transporter activity"/>
    <property type="evidence" value="ECO:0007669"/>
    <property type="project" value="TreeGrafter"/>
</dbReference>
<evidence type="ECO:0000256" key="6">
    <source>
        <dbReference type="ARBA" id="ARBA00023237"/>
    </source>
</evidence>
<dbReference type="InterPro" id="IPR057601">
    <property type="entry name" value="Oar-like_b-barrel"/>
</dbReference>
<proteinExistence type="predicted"/>
<dbReference type="PANTHER" id="PTHR30069:SF46">
    <property type="entry name" value="OAR PROTEIN"/>
    <property type="match status" value="1"/>
</dbReference>
<dbReference type="GO" id="GO:0044718">
    <property type="term" value="P:siderophore transmembrane transport"/>
    <property type="evidence" value="ECO:0007669"/>
    <property type="project" value="TreeGrafter"/>
</dbReference>
<evidence type="ECO:0000256" key="4">
    <source>
        <dbReference type="ARBA" id="ARBA00022692"/>
    </source>
</evidence>
<dbReference type="GO" id="GO:0009279">
    <property type="term" value="C:cell outer membrane"/>
    <property type="evidence" value="ECO:0007669"/>
    <property type="project" value="UniProtKB-SubCell"/>
</dbReference>
<feature type="domain" description="TonB-dependent receptor plug" evidence="8">
    <location>
        <begin position="139"/>
        <end position="237"/>
    </location>
</feature>
<keyword evidence="2" id="KW-0813">Transport</keyword>
<comment type="subcellular location">
    <subcellularLocation>
        <location evidence="1">Cell outer membrane</location>
        <topology evidence="1">Multi-pass membrane protein</topology>
    </subcellularLocation>
</comment>
<organism evidence="10">
    <name type="scientific">uncultured Acidobacteria bacterium cosmid p2H8</name>
    <dbReference type="NCBI Taxonomy" id="470733"/>
    <lineage>
        <taxon>Bacteria</taxon>
        <taxon>Pseudomonadati</taxon>
        <taxon>Acidobacteriota</taxon>
        <taxon>environmental samples</taxon>
    </lineage>
</organism>
<dbReference type="Pfam" id="PF25183">
    <property type="entry name" value="OMP_b-brl_4"/>
    <property type="match status" value="2"/>
</dbReference>
<dbReference type="InterPro" id="IPR012910">
    <property type="entry name" value="Plug_dom"/>
</dbReference>
<feature type="signal peptide" evidence="7">
    <location>
        <begin position="1"/>
        <end position="24"/>
    </location>
</feature>
<evidence type="ECO:0000313" key="10">
    <source>
        <dbReference type="EMBL" id="ABV58977.1"/>
    </source>
</evidence>
<dbReference type="Pfam" id="PF13620">
    <property type="entry name" value="CarboxypepD_reg"/>
    <property type="match status" value="1"/>
</dbReference>
<dbReference type="Pfam" id="PF07715">
    <property type="entry name" value="Plug"/>
    <property type="match status" value="1"/>
</dbReference>
<feature type="domain" description="TonB-dependent transporter Oar-like beta-barrel" evidence="9">
    <location>
        <begin position="327"/>
        <end position="976"/>
    </location>
</feature>
<keyword evidence="3" id="KW-1134">Transmembrane beta strand</keyword>
<dbReference type="EMBL" id="EF655902">
    <property type="protein sequence ID" value="ABV58977.1"/>
    <property type="molecule type" value="Genomic_DNA"/>
</dbReference>
<name>B1NMD3_9BACT</name>
<dbReference type="Gene3D" id="2.40.170.20">
    <property type="entry name" value="TonB-dependent receptor, beta-barrel domain"/>
    <property type="match status" value="1"/>
</dbReference>
<dbReference type="InterPro" id="IPR008969">
    <property type="entry name" value="CarboxyPept-like_regulatory"/>
</dbReference>
<reference evidence="10" key="1">
    <citation type="journal article" date="2008" name="Environ. Microbiol.">
        <title>A metagenomic analysis of soil bacteria extends the diversity of quorum-quenching lactonases.</title>
        <authorList>
            <person name="Riaz K."/>
            <person name="Elmerich C."/>
            <person name="Moreira D."/>
            <person name="Raffoux A."/>
            <person name="Dessaux Y."/>
            <person name="Faure D."/>
        </authorList>
    </citation>
    <scope>NUCLEOTIDE SEQUENCE</scope>
</reference>
<dbReference type="Gene3D" id="2.170.130.10">
    <property type="entry name" value="TonB-dependent receptor, plug domain"/>
    <property type="match status" value="1"/>
</dbReference>
<feature type="chain" id="PRO_5002768975" evidence="7">
    <location>
        <begin position="25"/>
        <end position="983"/>
    </location>
</feature>
<dbReference type="InterPro" id="IPR036942">
    <property type="entry name" value="Beta-barrel_TonB_sf"/>
</dbReference>
<dbReference type="InterPro" id="IPR039426">
    <property type="entry name" value="TonB-dep_rcpt-like"/>
</dbReference>
<keyword evidence="4" id="KW-0812">Transmembrane</keyword>